<accession>A0AAV7IAE8</accession>
<dbReference type="EMBL" id="JAHXZJ010001864">
    <property type="protein sequence ID" value="KAH0549740.1"/>
    <property type="molecule type" value="Genomic_DNA"/>
</dbReference>
<dbReference type="AlphaFoldDB" id="A0AAV7IAE8"/>
<keyword evidence="3" id="KW-1185">Reference proteome</keyword>
<comment type="caution">
    <text evidence="2">The sequence shown here is derived from an EMBL/GenBank/DDBJ whole genome shotgun (WGS) entry which is preliminary data.</text>
</comment>
<sequence>MTPKTSVLDVIEVYKAHRIRVLKSPYLSVENRKNSLLNFANPTFRKKDATSKPLESVREENTNVEEDNTNVEEDNTNLEKDLEEDGV</sequence>
<feature type="compositionally biased region" description="Acidic residues" evidence="1">
    <location>
        <begin position="62"/>
        <end position="87"/>
    </location>
</feature>
<gene>
    <name evidence="2" type="ORF">KQX54_013330</name>
</gene>
<protein>
    <submittedName>
        <fullName evidence="2">Uncharacterized protein</fullName>
    </submittedName>
</protein>
<feature type="compositionally biased region" description="Basic and acidic residues" evidence="1">
    <location>
        <begin position="47"/>
        <end position="61"/>
    </location>
</feature>
<evidence type="ECO:0000313" key="2">
    <source>
        <dbReference type="EMBL" id="KAH0549740.1"/>
    </source>
</evidence>
<proteinExistence type="predicted"/>
<evidence type="ECO:0000256" key="1">
    <source>
        <dbReference type="SAM" id="MobiDB-lite"/>
    </source>
</evidence>
<feature type="region of interest" description="Disordered" evidence="1">
    <location>
        <begin position="47"/>
        <end position="87"/>
    </location>
</feature>
<organism evidence="2 3">
    <name type="scientific">Cotesia glomerata</name>
    <name type="common">Lepidopteran parasitic wasp</name>
    <name type="synonym">Apanteles glomeratus</name>
    <dbReference type="NCBI Taxonomy" id="32391"/>
    <lineage>
        <taxon>Eukaryota</taxon>
        <taxon>Metazoa</taxon>
        <taxon>Ecdysozoa</taxon>
        <taxon>Arthropoda</taxon>
        <taxon>Hexapoda</taxon>
        <taxon>Insecta</taxon>
        <taxon>Pterygota</taxon>
        <taxon>Neoptera</taxon>
        <taxon>Endopterygota</taxon>
        <taxon>Hymenoptera</taxon>
        <taxon>Apocrita</taxon>
        <taxon>Ichneumonoidea</taxon>
        <taxon>Braconidae</taxon>
        <taxon>Microgastrinae</taxon>
        <taxon>Cotesia</taxon>
    </lineage>
</organism>
<name>A0AAV7IAE8_COTGL</name>
<dbReference type="Proteomes" id="UP000826195">
    <property type="component" value="Unassembled WGS sequence"/>
</dbReference>
<evidence type="ECO:0000313" key="3">
    <source>
        <dbReference type="Proteomes" id="UP000826195"/>
    </source>
</evidence>
<reference evidence="2 3" key="1">
    <citation type="journal article" date="2021" name="J. Hered.">
        <title>A chromosome-level genome assembly of the parasitoid wasp, Cotesia glomerata (Hymenoptera: Braconidae).</title>
        <authorList>
            <person name="Pinto B.J."/>
            <person name="Weis J.J."/>
            <person name="Gamble T."/>
            <person name="Ode P.J."/>
            <person name="Paul R."/>
            <person name="Zaspel J.M."/>
        </authorList>
    </citation>
    <scope>NUCLEOTIDE SEQUENCE [LARGE SCALE GENOMIC DNA]</scope>
    <source>
        <strain evidence="2">CgM1</strain>
    </source>
</reference>